<dbReference type="GO" id="GO:0016020">
    <property type="term" value="C:membrane"/>
    <property type="evidence" value="ECO:0007669"/>
    <property type="project" value="UniProtKB-SubCell"/>
</dbReference>
<name>A0AAQ3P332_VIGMU</name>
<dbReference type="EC" id="1.14.14.17" evidence="1"/>
<comment type="caution">
    <text evidence="1">Lacks conserved residue(s) required for the propagation of feature annotation.</text>
</comment>
<proteinExistence type="inferred from homology"/>
<accession>A0AAQ3P332</accession>
<comment type="cofactor">
    <cofactor evidence="1">
        <name>FAD</name>
        <dbReference type="ChEBI" id="CHEBI:57692"/>
    </cofactor>
</comment>
<keyword evidence="1" id="KW-0560">Oxidoreductase</keyword>
<evidence type="ECO:0000313" key="3">
    <source>
        <dbReference type="Proteomes" id="UP001374535"/>
    </source>
</evidence>
<evidence type="ECO:0000256" key="1">
    <source>
        <dbReference type="RuleBase" id="RU367121"/>
    </source>
</evidence>
<keyword evidence="1" id="KW-0285">Flavoprotein</keyword>
<dbReference type="GO" id="GO:0005783">
    <property type="term" value="C:endoplasmic reticulum"/>
    <property type="evidence" value="ECO:0007669"/>
    <property type="project" value="TreeGrafter"/>
</dbReference>
<feature type="transmembrane region" description="Helical" evidence="1">
    <location>
        <begin position="77"/>
        <end position="96"/>
    </location>
</feature>
<dbReference type="PANTHER" id="PTHR10835">
    <property type="entry name" value="SQUALENE MONOOXYGENASE"/>
    <property type="match status" value="1"/>
</dbReference>
<dbReference type="GO" id="GO:0050660">
    <property type="term" value="F:flavin adenine dinucleotide binding"/>
    <property type="evidence" value="ECO:0007669"/>
    <property type="project" value="UniProtKB-UniRule"/>
</dbReference>
<organism evidence="2 3">
    <name type="scientific">Vigna mungo</name>
    <name type="common">Black gram</name>
    <name type="synonym">Phaseolus mungo</name>
    <dbReference type="NCBI Taxonomy" id="3915"/>
    <lineage>
        <taxon>Eukaryota</taxon>
        <taxon>Viridiplantae</taxon>
        <taxon>Streptophyta</taxon>
        <taxon>Embryophyta</taxon>
        <taxon>Tracheophyta</taxon>
        <taxon>Spermatophyta</taxon>
        <taxon>Magnoliopsida</taxon>
        <taxon>eudicotyledons</taxon>
        <taxon>Gunneridae</taxon>
        <taxon>Pentapetalae</taxon>
        <taxon>rosids</taxon>
        <taxon>fabids</taxon>
        <taxon>Fabales</taxon>
        <taxon>Fabaceae</taxon>
        <taxon>Papilionoideae</taxon>
        <taxon>50 kb inversion clade</taxon>
        <taxon>NPAAA clade</taxon>
        <taxon>indigoferoid/millettioid clade</taxon>
        <taxon>Phaseoleae</taxon>
        <taxon>Vigna</taxon>
    </lineage>
</organism>
<keyword evidence="3" id="KW-1185">Reference proteome</keyword>
<dbReference type="Gene3D" id="3.50.50.60">
    <property type="entry name" value="FAD/NAD(P)-binding domain"/>
    <property type="match status" value="1"/>
</dbReference>
<dbReference type="GO" id="GO:0016126">
    <property type="term" value="P:sterol biosynthetic process"/>
    <property type="evidence" value="ECO:0007669"/>
    <property type="project" value="UniProtKB-UniRule"/>
</dbReference>
<dbReference type="EMBL" id="CP144699">
    <property type="protein sequence ID" value="WVZ20760.1"/>
    <property type="molecule type" value="Genomic_DNA"/>
</dbReference>
<dbReference type="SUPFAM" id="SSF51905">
    <property type="entry name" value="FAD/NAD(P)-binding domain"/>
    <property type="match status" value="1"/>
</dbReference>
<comment type="similarity">
    <text evidence="1">Belongs to the squalene monooxygenase family.</text>
</comment>
<keyword evidence="1" id="KW-0812">Transmembrane</keyword>
<sequence>MSSANTKGVQITVKNAFFEFSSSVTAGGSMPWPPPCLRIKASFLPETSLASLNYGEKLEREHRTVVSVRFFQMLDTYVFGWIICAALSAFAIRNFVFAVKKCCASLETDAAMCAENITTAAGECRSSKRDGEVDVVIAGAGVAGSALAYTLGKKHYANPLVGDRSAPEDFENCVDTIDAQQVFGYAIFKDGKHIRLSYPLEKFHSDVAGRSFHTGRFIQRMREKAASFPKYLVSSFTLQFLVFL</sequence>
<dbReference type="GO" id="GO:0004506">
    <property type="term" value="F:squalene monooxygenase activity"/>
    <property type="evidence" value="ECO:0007669"/>
    <property type="project" value="UniProtKB-UniRule"/>
</dbReference>
<comment type="subcellular location">
    <subcellularLocation>
        <location evidence="1">Membrane</location>
        <topology evidence="1">Multi-pass membrane protein</topology>
    </subcellularLocation>
</comment>
<comment type="function">
    <text evidence="1">Catalyzes the stereospecific oxidation of squalene to (S)-2,3-epoxysqualene, and is considered to be a rate-limiting enzyme in steroid biosynthesis.</text>
</comment>
<dbReference type="Proteomes" id="UP001374535">
    <property type="component" value="Chromosome 2"/>
</dbReference>
<keyword evidence="1" id="KW-0274">FAD</keyword>
<gene>
    <name evidence="2" type="ORF">V8G54_008082</name>
</gene>
<dbReference type="AlphaFoldDB" id="A0AAQ3P332"/>
<keyword evidence="1" id="KW-0472">Membrane</keyword>
<dbReference type="InterPro" id="IPR036188">
    <property type="entry name" value="FAD/NAD-bd_sf"/>
</dbReference>
<dbReference type="PANTHER" id="PTHR10835:SF0">
    <property type="entry name" value="SQUALENE MONOOXYGENASE"/>
    <property type="match status" value="1"/>
</dbReference>
<comment type="catalytic activity">
    <reaction evidence="1">
        <text>squalene + reduced [NADPH--hemoprotein reductase] + O2 = (S)-2,3-epoxysqualene + oxidized [NADPH--hemoprotein reductase] + H2O + H(+)</text>
        <dbReference type="Rhea" id="RHEA:25282"/>
        <dbReference type="Rhea" id="RHEA-COMP:11964"/>
        <dbReference type="Rhea" id="RHEA-COMP:11965"/>
        <dbReference type="ChEBI" id="CHEBI:15377"/>
        <dbReference type="ChEBI" id="CHEBI:15378"/>
        <dbReference type="ChEBI" id="CHEBI:15379"/>
        <dbReference type="ChEBI" id="CHEBI:15440"/>
        <dbReference type="ChEBI" id="CHEBI:15441"/>
        <dbReference type="ChEBI" id="CHEBI:57618"/>
        <dbReference type="ChEBI" id="CHEBI:58210"/>
        <dbReference type="EC" id="1.14.14.17"/>
    </reaction>
</comment>
<evidence type="ECO:0000313" key="2">
    <source>
        <dbReference type="EMBL" id="WVZ20760.1"/>
    </source>
</evidence>
<keyword evidence="1" id="KW-1133">Transmembrane helix</keyword>
<reference evidence="2 3" key="1">
    <citation type="journal article" date="2023" name="Life. Sci Alliance">
        <title>Evolutionary insights into 3D genome organization and epigenetic landscape of Vigna mungo.</title>
        <authorList>
            <person name="Junaid A."/>
            <person name="Singh B."/>
            <person name="Bhatia S."/>
        </authorList>
    </citation>
    <scope>NUCLEOTIDE SEQUENCE [LARGE SCALE GENOMIC DNA]</scope>
    <source>
        <strain evidence="2">Urdbean</strain>
    </source>
</reference>
<protein>
    <recommendedName>
        <fullName evidence="1">Squalene monooxygenase</fullName>
        <ecNumber evidence="1">1.14.14.17</ecNumber>
    </recommendedName>
</protein>
<dbReference type="InterPro" id="IPR040125">
    <property type="entry name" value="Squalene_monox"/>
</dbReference>